<evidence type="ECO:0000313" key="2">
    <source>
        <dbReference type="Proteomes" id="UP001140091"/>
    </source>
</evidence>
<gene>
    <name evidence="1" type="ORF">H1R20_g10540</name>
</gene>
<accession>A0A9W8J102</accession>
<sequence length="316" mass="35665">MAVNPSAEFFWQTLFLQVEDEIFCVPRCEFEESAEIFADMFTLPPGADGNVEGASKDHPIILEGYRKEDLRCLLRVMYPRASQLLSGDQPSFNLEKAEWISVLKLSTIWGMKKIRSHAIYVLSSDTQLSLIEKIKLAREHKVEKWFVEGILNLVDRKSQISLTDLADLGWETAARILWIRDPDSHPGSDKLAVPFKLNSIKCPHCVKSAILSWRCSSCQTMLTGEHEFFVLGKQIMNGGRKVGPREARVQLSLVKCNLCKHSAIAQRFISCQTCNGSIQTSSQPVFEMPDPSEEMVSEEFGEEIKEYKLVSASLGM</sequence>
<dbReference type="OrthoDB" id="2593747at2759"/>
<organism evidence="1 2">
    <name type="scientific">Candolleomyces eurysporus</name>
    <dbReference type="NCBI Taxonomy" id="2828524"/>
    <lineage>
        <taxon>Eukaryota</taxon>
        <taxon>Fungi</taxon>
        <taxon>Dikarya</taxon>
        <taxon>Basidiomycota</taxon>
        <taxon>Agaricomycotina</taxon>
        <taxon>Agaricomycetes</taxon>
        <taxon>Agaricomycetidae</taxon>
        <taxon>Agaricales</taxon>
        <taxon>Agaricineae</taxon>
        <taxon>Psathyrellaceae</taxon>
        <taxon>Candolleomyces</taxon>
    </lineage>
</organism>
<keyword evidence="2" id="KW-1185">Reference proteome</keyword>
<reference evidence="1" key="1">
    <citation type="submission" date="2022-06" db="EMBL/GenBank/DDBJ databases">
        <title>Genome Sequence of Candolleomyces eurysporus.</title>
        <authorList>
            <person name="Buettner E."/>
        </authorList>
    </citation>
    <scope>NUCLEOTIDE SEQUENCE</scope>
    <source>
        <strain evidence="1">VTCC 930004</strain>
    </source>
</reference>
<dbReference type="AlphaFoldDB" id="A0A9W8J102"/>
<dbReference type="InterPro" id="IPR011333">
    <property type="entry name" value="SKP1/BTB/POZ_sf"/>
</dbReference>
<feature type="non-terminal residue" evidence="1">
    <location>
        <position position="1"/>
    </location>
</feature>
<name>A0A9W8J102_9AGAR</name>
<evidence type="ECO:0008006" key="3">
    <source>
        <dbReference type="Google" id="ProtNLM"/>
    </source>
</evidence>
<protein>
    <recommendedName>
        <fullName evidence="3">BTB domain-containing protein</fullName>
    </recommendedName>
</protein>
<dbReference type="Proteomes" id="UP001140091">
    <property type="component" value="Unassembled WGS sequence"/>
</dbReference>
<comment type="caution">
    <text evidence="1">The sequence shown here is derived from an EMBL/GenBank/DDBJ whole genome shotgun (WGS) entry which is preliminary data.</text>
</comment>
<evidence type="ECO:0000313" key="1">
    <source>
        <dbReference type="EMBL" id="KAJ2926551.1"/>
    </source>
</evidence>
<proteinExistence type="predicted"/>
<dbReference type="EMBL" id="JANBPK010001054">
    <property type="protein sequence ID" value="KAJ2926551.1"/>
    <property type="molecule type" value="Genomic_DNA"/>
</dbReference>
<dbReference type="Gene3D" id="3.30.710.10">
    <property type="entry name" value="Potassium Channel Kv1.1, Chain A"/>
    <property type="match status" value="1"/>
</dbReference>